<dbReference type="Pfam" id="PF00182">
    <property type="entry name" value="Glyco_hydro_19"/>
    <property type="match status" value="1"/>
</dbReference>
<dbReference type="InterPro" id="IPR023346">
    <property type="entry name" value="Lysozyme-like_dom_sf"/>
</dbReference>
<evidence type="ECO:0000313" key="2">
    <source>
        <dbReference type="EMBL" id="CAA6825760.1"/>
    </source>
</evidence>
<reference evidence="2" key="1">
    <citation type="submission" date="2020-01" db="EMBL/GenBank/DDBJ databases">
        <authorList>
            <person name="Meier V. D."/>
            <person name="Meier V D."/>
        </authorList>
    </citation>
    <scope>NUCLEOTIDE SEQUENCE</scope>
    <source>
        <strain evidence="2">HLG_WM_MAG_03</strain>
    </source>
</reference>
<dbReference type="GO" id="GO:0016998">
    <property type="term" value="P:cell wall macromolecule catabolic process"/>
    <property type="evidence" value="ECO:0007669"/>
    <property type="project" value="InterPro"/>
</dbReference>
<sequence>MLYHRNGYSYFGRGLVQLTHGYNYKRIGQFIGLGDQLYDNPSLVLNTEVSVKILCVGMLIGSFVPRHNLERYFNAIDEDWAGARRMINGTDKKELIKGYALNFLSFIEMTDETEVLTKSMDEQMPTNEELNAEMKDTSQINIYFEVDSKLESANKEDYKHVVLKPEEKENVLHYDEFLEKDVKVKK</sequence>
<name>A0A6S6U902_9BACT</name>
<dbReference type="SUPFAM" id="SSF53955">
    <property type="entry name" value="Lysozyme-like"/>
    <property type="match status" value="1"/>
</dbReference>
<organism evidence="2">
    <name type="scientific">uncultured Sulfurovum sp</name>
    <dbReference type="NCBI Taxonomy" id="269237"/>
    <lineage>
        <taxon>Bacteria</taxon>
        <taxon>Pseudomonadati</taxon>
        <taxon>Campylobacterota</taxon>
        <taxon>Epsilonproteobacteria</taxon>
        <taxon>Campylobacterales</taxon>
        <taxon>Sulfurovaceae</taxon>
        <taxon>Sulfurovum</taxon>
        <taxon>environmental samples</taxon>
    </lineage>
</organism>
<accession>A0A6S6U902</accession>
<proteinExistence type="predicted"/>
<evidence type="ECO:0000259" key="1">
    <source>
        <dbReference type="Pfam" id="PF00182"/>
    </source>
</evidence>
<dbReference type="GO" id="GO:0006032">
    <property type="term" value="P:chitin catabolic process"/>
    <property type="evidence" value="ECO:0007669"/>
    <property type="project" value="InterPro"/>
</dbReference>
<dbReference type="GO" id="GO:0004568">
    <property type="term" value="F:chitinase activity"/>
    <property type="evidence" value="ECO:0007669"/>
    <property type="project" value="InterPro"/>
</dbReference>
<dbReference type="EMBL" id="CACVAR010000394">
    <property type="protein sequence ID" value="CAA6825760.1"/>
    <property type="molecule type" value="Genomic_DNA"/>
</dbReference>
<gene>
    <name evidence="2" type="ORF">HELGO_WM25902</name>
</gene>
<dbReference type="InterPro" id="IPR000726">
    <property type="entry name" value="Glyco_hydro_19_cat"/>
</dbReference>
<protein>
    <submittedName>
        <fullName evidence="2">Chitinase class I</fullName>
    </submittedName>
</protein>
<feature type="domain" description="Glycoside hydrolase family 19 catalytic" evidence="1">
    <location>
        <begin position="6"/>
        <end position="48"/>
    </location>
</feature>
<dbReference type="Gene3D" id="1.10.530.10">
    <property type="match status" value="1"/>
</dbReference>
<dbReference type="AlphaFoldDB" id="A0A6S6U902"/>